<evidence type="ECO:0008006" key="3">
    <source>
        <dbReference type="Google" id="ProtNLM"/>
    </source>
</evidence>
<organism evidence="1 2">
    <name type="scientific">Xanthomonas campestris pv. badrii</name>
    <dbReference type="NCBI Taxonomy" id="149696"/>
    <lineage>
        <taxon>Bacteria</taxon>
        <taxon>Pseudomonadati</taxon>
        <taxon>Pseudomonadota</taxon>
        <taxon>Gammaproteobacteria</taxon>
        <taxon>Lysobacterales</taxon>
        <taxon>Lysobacteraceae</taxon>
        <taxon>Xanthomonas</taxon>
    </lineage>
</organism>
<proteinExistence type="predicted"/>
<accession>A0A7Z2V7M1</accession>
<evidence type="ECO:0000313" key="1">
    <source>
        <dbReference type="EMBL" id="QJD66497.1"/>
    </source>
</evidence>
<dbReference type="Proteomes" id="UP000503498">
    <property type="component" value="Chromosome"/>
</dbReference>
<dbReference type="EMBL" id="CP051651">
    <property type="protein sequence ID" value="QJD66497.1"/>
    <property type="molecule type" value="Genomic_DNA"/>
</dbReference>
<dbReference type="AlphaFoldDB" id="A0A7Z2V7M1"/>
<dbReference type="RefSeq" id="WP_168968543.1">
    <property type="nucleotide sequence ID" value="NZ_CP051651.1"/>
</dbReference>
<gene>
    <name evidence="1" type="ORF">HG421_01335</name>
</gene>
<sequence length="307" mass="32702">MNNSRIFITFLLVTIFGLLENAAMAQQPGSIEIKAQSTKGRATLSHFDLPPSNYSFKEGTEWFLEKPTTAGQCQVFGNGTLTGSVTFRFGTPWQLVTITADQLLSENRISLGFPVEFTSGPLVYPKIQPLFMSSTLLLENFSHEPINIGTWPGCKRILSFGNNHWNVAITGAASSIPMCEVGVSPEIIDLGDINAIAVSQTAAGHDIVGHSGTADISVTCNYSGYIATVSTTKVSGPCIGTNTNVLRFCVEMAGKRLDLSSGSDSITGTGAIFGSKIKLEIFPQRAAWVPPKAGVYSGTANITVTVP</sequence>
<reference evidence="1 2" key="2">
    <citation type="submission" date="2020-04" db="EMBL/GenBank/DDBJ databases">
        <authorList>
            <person name="Fomenkov A."/>
            <person name="Anton B.P."/>
            <person name="Roberts R.J."/>
        </authorList>
    </citation>
    <scope>NUCLEOTIDE SEQUENCE [LARGE SCALE GENOMIC DNA]</scope>
    <source>
        <strain evidence="1 2">NEB122</strain>
    </source>
</reference>
<protein>
    <recommendedName>
        <fullName evidence="3">Fimbrial protein</fullName>
    </recommendedName>
</protein>
<reference evidence="1 2" key="1">
    <citation type="submission" date="2020-04" db="EMBL/GenBank/DDBJ databases">
        <title>Genome-Wide Identification of 5-Methylcytosine Sites in Bacterial Genomes By High-Throughput Sequencing of MspJI Restriction Fragments.</title>
        <authorList>
            <person name="Wu V."/>
        </authorList>
    </citation>
    <scope>NUCLEOTIDE SEQUENCE [LARGE SCALE GENOMIC DNA]</scope>
    <source>
        <strain evidence="1 2">NEB122</strain>
    </source>
</reference>
<name>A0A7Z2V7M1_XANCA</name>
<evidence type="ECO:0000313" key="2">
    <source>
        <dbReference type="Proteomes" id="UP000503498"/>
    </source>
</evidence>